<dbReference type="OrthoDB" id="5184982at2"/>
<dbReference type="RefSeq" id="WP_116066270.1">
    <property type="nucleotide sequence ID" value="NZ_BONB01000066.1"/>
</dbReference>
<sequence length="296" mass="30005">MGRSSWAVATALPLLMLASACAQPAADAAPAAPPPAAEALGADEVALRVTHAGGFVTPQSIPSRVPALSIYGDGRVISEGPVAAIYPGPALPNLQQSRISTADVDALVRRAVKAGVGAGTDLGQPGVADAATTRFVVTTEAGLRRTDAYALEMPDDGGLLTADQKAARKKLSDLLADLQDLPKTLGSGAVTEEGGYQAKVVAGIATPYTQQPENVAELAPPTAVVWPGPVLPGGRLNPNVDVGCVAASGDQARAVLTAAGKANAMTPWTSAGKRWSVLLRPLLPDESGCADLAKQE</sequence>
<dbReference type="PROSITE" id="PS51257">
    <property type="entry name" value="PROKAR_LIPOPROTEIN"/>
    <property type="match status" value="1"/>
</dbReference>
<evidence type="ECO:0000256" key="1">
    <source>
        <dbReference type="SAM" id="SignalP"/>
    </source>
</evidence>
<feature type="chain" id="PRO_5039223917" evidence="1">
    <location>
        <begin position="23"/>
        <end position="296"/>
    </location>
</feature>
<evidence type="ECO:0000313" key="3">
    <source>
        <dbReference type="Proteomes" id="UP000256913"/>
    </source>
</evidence>
<evidence type="ECO:0000313" key="2">
    <source>
        <dbReference type="EMBL" id="REF94460.1"/>
    </source>
</evidence>
<protein>
    <submittedName>
        <fullName evidence="2">Uncharacterized protein</fullName>
    </submittedName>
</protein>
<dbReference type="Proteomes" id="UP000256913">
    <property type="component" value="Unassembled WGS sequence"/>
</dbReference>
<keyword evidence="3" id="KW-1185">Reference proteome</keyword>
<organism evidence="2 3">
    <name type="scientific">Asanoa ferruginea</name>
    <dbReference type="NCBI Taxonomy" id="53367"/>
    <lineage>
        <taxon>Bacteria</taxon>
        <taxon>Bacillati</taxon>
        <taxon>Actinomycetota</taxon>
        <taxon>Actinomycetes</taxon>
        <taxon>Micromonosporales</taxon>
        <taxon>Micromonosporaceae</taxon>
        <taxon>Asanoa</taxon>
    </lineage>
</organism>
<proteinExistence type="predicted"/>
<gene>
    <name evidence="2" type="ORF">DFJ67_0398</name>
</gene>
<dbReference type="EMBL" id="QUMQ01000001">
    <property type="protein sequence ID" value="REF94460.1"/>
    <property type="molecule type" value="Genomic_DNA"/>
</dbReference>
<feature type="signal peptide" evidence="1">
    <location>
        <begin position="1"/>
        <end position="22"/>
    </location>
</feature>
<comment type="caution">
    <text evidence="2">The sequence shown here is derived from an EMBL/GenBank/DDBJ whole genome shotgun (WGS) entry which is preliminary data.</text>
</comment>
<keyword evidence="1" id="KW-0732">Signal</keyword>
<accession>A0A3D9ZLD2</accession>
<name>A0A3D9ZLD2_9ACTN</name>
<dbReference type="AlphaFoldDB" id="A0A3D9ZLD2"/>
<reference evidence="2 3" key="1">
    <citation type="submission" date="2018-08" db="EMBL/GenBank/DDBJ databases">
        <title>Sequencing the genomes of 1000 actinobacteria strains.</title>
        <authorList>
            <person name="Klenk H.-P."/>
        </authorList>
    </citation>
    <scope>NUCLEOTIDE SEQUENCE [LARGE SCALE GENOMIC DNA]</scope>
    <source>
        <strain evidence="2 3">DSM 44099</strain>
    </source>
</reference>